<sequence length="418" mass="44891">MTALGLVGVLLLILANAFFVTAEYALVTAPRARLQALANEGRGGAARALKLMDEPVRLLGTIQVGITTLGIALGALGEPVFRELLEPALATAASFALAFLIITFLSVVLGELVPKTVALSHAPAIAMVVARPIGTLQVLLGPAVWILQHAARLVLRLLRIPADPAGASVHTVDELRGFVAEAEDSGLIEEAEEEMLYNVFDFATQEAADLMVAWSEVVTLEASLPARLALEEALQSPHTRFPVLRGSLDDVAGFVHLRDLAAAAQVGPERPIEPLARDLPVVPETKDVGALLQEMRKAGVPMVLVVNEYGSTLGIVTLTDLVEEIVGEIEEEYGLPDETVQELPDGRLRVSGTHTTDDFNERFGTVLPTEDYRTLGGLVFGRLGRAPRRGDRVDVGDLEFEVEQVEGPRAERLLVRLP</sequence>
<organism evidence="11">
    <name type="scientific">freshwater metagenome</name>
    <dbReference type="NCBI Taxonomy" id="449393"/>
    <lineage>
        <taxon>unclassified sequences</taxon>
        <taxon>metagenomes</taxon>
        <taxon>ecological metagenomes</taxon>
    </lineage>
</organism>
<comment type="subcellular location">
    <subcellularLocation>
        <location evidence="1">Cell membrane</location>
        <topology evidence="1">Multi-pass membrane protein</topology>
    </subcellularLocation>
</comment>
<proteinExistence type="predicted"/>
<reference evidence="11" key="1">
    <citation type="submission" date="2020-05" db="EMBL/GenBank/DDBJ databases">
        <authorList>
            <person name="Chiriac C."/>
            <person name="Salcher M."/>
            <person name="Ghai R."/>
            <person name="Kavagutti S V."/>
        </authorList>
    </citation>
    <scope>NUCLEOTIDE SEQUENCE</scope>
</reference>
<dbReference type="SMART" id="SM01091">
    <property type="entry name" value="CorC_HlyC"/>
    <property type="match status" value="1"/>
</dbReference>
<feature type="domain" description="CBS" evidence="9">
    <location>
        <begin position="275"/>
        <end position="331"/>
    </location>
</feature>
<dbReference type="InterPro" id="IPR036318">
    <property type="entry name" value="FAD-bd_PCMH-like_sf"/>
</dbReference>
<feature type="transmembrane region" description="Helical" evidence="8">
    <location>
        <begin position="122"/>
        <end position="147"/>
    </location>
</feature>
<dbReference type="SUPFAM" id="SSF54631">
    <property type="entry name" value="CBS-domain pair"/>
    <property type="match status" value="1"/>
</dbReference>
<dbReference type="PANTHER" id="PTHR43099">
    <property type="entry name" value="UPF0053 PROTEIN YRKA"/>
    <property type="match status" value="1"/>
</dbReference>
<keyword evidence="4" id="KW-0677">Repeat</keyword>
<dbReference type="GO" id="GO:0005886">
    <property type="term" value="C:plasma membrane"/>
    <property type="evidence" value="ECO:0007669"/>
    <property type="project" value="UniProtKB-SubCell"/>
</dbReference>
<evidence type="ECO:0000256" key="2">
    <source>
        <dbReference type="ARBA" id="ARBA00022475"/>
    </source>
</evidence>
<evidence type="ECO:0000256" key="8">
    <source>
        <dbReference type="SAM" id="Phobius"/>
    </source>
</evidence>
<evidence type="ECO:0000256" key="5">
    <source>
        <dbReference type="ARBA" id="ARBA00022989"/>
    </source>
</evidence>
<evidence type="ECO:0000259" key="9">
    <source>
        <dbReference type="PROSITE" id="PS51371"/>
    </source>
</evidence>
<dbReference type="AlphaFoldDB" id="A0A6J7DG97"/>
<evidence type="ECO:0000313" key="11">
    <source>
        <dbReference type="EMBL" id="CAB4870052.1"/>
    </source>
</evidence>
<dbReference type="SMART" id="SM00116">
    <property type="entry name" value="CBS"/>
    <property type="match status" value="2"/>
</dbReference>
<dbReference type="InterPro" id="IPR046342">
    <property type="entry name" value="CBS_dom_sf"/>
</dbReference>
<evidence type="ECO:0000256" key="6">
    <source>
        <dbReference type="ARBA" id="ARBA00023122"/>
    </source>
</evidence>
<dbReference type="Gene3D" id="3.30.465.10">
    <property type="match status" value="1"/>
</dbReference>
<keyword evidence="6" id="KW-0129">CBS domain</keyword>
<feature type="domain" description="CBS" evidence="9">
    <location>
        <begin position="211"/>
        <end position="272"/>
    </location>
</feature>
<evidence type="ECO:0000256" key="4">
    <source>
        <dbReference type="ARBA" id="ARBA00022737"/>
    </source>
</evidence>
<dbReference type="SUPFAM" id="SSF56176">
    <property type="entry name" value="FAD-binding/transporter-associated domain-like"/>
    <property type="match status" value="1"/>
</dbReference>
<evidence type="ECO:0000256" key="7">
    <source>
        <dbReference type="ARBA" id="ARBA00023136"/>
    </source>
</evidence>
<dbReference type="Pfam" id="PF01595">
    <property type="entry name" value="CNNM"/>
    <property type="match status" value="1"/>
</dbReference>
<keyword evidence="3 8" id="KW-0812">Transmembrane</keyword>
<dbReference type="CDD" id="cd04590">
    <property type="entry name" value="CBS_pair_CorC_HlyC_assoc"/>
    <property type="match status" value="1"/>
</dbReference>
<dbReference type="Gene3D" id="3.10.580.10">
    <property type="entry name" value="CBS-domain"/>
    <property type="match status" value="1"/>
</dbReference>
<dbReference type="InterPro" id="IPR002550">
    <property type="entry name" value="CNNM"/>
</dbReference>
<keyword evidence="7 8" id="KW-0472">Membrane</keyword>
<keyword evidence="5 8" id="KW-1133">Transmembrane helix</keyword>
<name>A0A6J7DG97_9ZZZZ</name>
<dbReference type="EMBL" id="CAFBLQ010000057">
    <property type="protein sequence ID" value="CAB4870052.1"/>
    <property type="molecule type" value="Genomic_DNA"/>
</dbReference>
<keyword evidence="2" id="KW-1003">Cell membrane</keyword>
<feature type="transmembrane region" description="Helical" evidence="8">
    <location>
        <begin position="58"/>
        <end position="76"/>
    </location>
</feature>
<feature type="transmembrane region" description="Helical" evidence="8">
    <location>
        <begin position="88"/>
        <end position="110"/>
    </location>
</feature>
<dbReference type="Pfam" id="PF00571">
    <property type="entry name" value="CBS"/>
    <property type="match status" value="1"/>
</dbReference>
<protein>
    <submittedName>
        <fullName evidence="11">Unannotated protein</fullName>
    </submittedName>
</protein>
<dbReference type="Pfam" id="PF03471">
    <property type="entry name" value="CorC_HlyC"/>
    <property type="match status" value="1"/>
</dbReference>
<accession>A0A6J7DG97</accession>
<dbReference type="InterPro" id="IPR000644">
    <property type="entry name" value="CBS_dom"/>
</dbReference>
<evidence type="ECO:0000256" key="3">
    <source>
        <dbReference type="ARBA" id="ARBA00022692"/>
    </source>
</evidence>
<gene>
    <name evidence="11" type="ORF">UFOPK3423_00690</name>
</gene>
<dbReference type="InterPro" id="IPR005170">
    <property type="entry name" value="Transptr-assoc_dom"/>
</dbReference>
<dbReference type="PROSITE" id="PS51371">
    <property type="entry name" value="CBS"/>
    <property type="match status" value="2"/>
</dbReference>
<dbReference type="GO" id="GO:0050660">
    <property type="term" value="F:flavin adenine dinucleotide binding"/>
    <property type="evidence" value="ECO:0007669"/>
    <property type="project" value="InterPro"/>
</dbReference>
<dbReference type="InterPro" id="IPR016169">
    <property type="entry name" value="FAD-bd_PCMH_sub2"/>
</dbReference>
<dbReference type="PROSITE" id="PS51846">
    <property type="entry name" value="CNNM"/>
    <property type="match status" value="1"/>
</dbReference>
<dbReference type="InterPro" id="IPR044751">
    <property type="entry name" value="Ion_transp-like_CBS"/>
</dbReference>
<dbReference type="InterPro" id="IPR051676">
    <property type="entry name" value="UPF0053_domain"/>
</dbReference>
<evidence type="ECO:0000259" key="10">
    <source>
        <dbReference type="PROSITE" id="PS51846"/>
    </source>
</evidence>
<evidence type="ECO:0000256" key="1">
    <source>
        <dbReference type="ARBA" id="ARBA00004651"/>
    </source>
</evidence>
<dbReference type="PANTHER" id="PTHR43099:SF5">
    <property type="entry name" value="HLYC_CORC FAMILY TRANSPORTER"/>
    <property type="match status" value="1"/>
</dbReference>
<feature type="domain" description="CNNM transmembrane" evidence="10">
    <location>
        <begin position="1"/>
        <end position="192"/>
    </location>
</feature>